<organism evidence="3 4">
    <name type="scientific">Triangularia setosa</name>
    <dbReference type="NCBI Taxonomy" id="2587417"/>
    <lineage>
        <taxon>Eukaryota</taxon>
        <taxon>Fungi</taxon>
        <taxon>Dikarya</taxon>
        <taxon>Ascomycota</taxon>
        <taxon>Pezizomycotina</taxon>
        <taxon>Sordariomycetes</taxon>
        <taxon>Sordariomycetidae</taxon>
        <taxon>Sordariales</taxon>
        <taxon>Podosporaceae</taxon>
        <taxon>Triangularia</taxon>
    </lineage>
</organism>
<dbReference type="SUPFAM" id="SSF53474">
    <property type="entry name" value="alpha/beta-Hydrolases"/>
    <property type="match status" value="1"/>
</dbReference>
<comment type="caution">
    <text evidence="3">The sequence shown here is derived from an EMBL/GenBank/DDBJ whole genome shotgun (WGS) entry which is preliminary data.</text>
</comment>
<evidence type="ECO:0000313" key="4">
    <source>
        <dbReference type="Proteomes" id="UP001302321"/>
    </source>
</evidence>
<proteinExistence type="predicted"/>
<dbReference type="InterPro" id="IPR029058">
    <property type="entry name" value="AB_hydrolase_fold"/>
</dbReference>
<evidence type="ECO:0000259" key="2">
    <source>
        <dbReference type="Pfam" id="PF07859"/>
    </source>
</evidence>
<gene>
    <name evidence="3" type="ORF">QBC36DRAFT_390308</name>
</gene>
<feature type="region of interest" description="Disordered" evidence="1">
    <location>
        <begin position="1"/>
        <end position="33"/>
    </location>
</feature>
<accession>A0AAN6W2P1</accession>
<reference evidence="3" key="1">
    <citation type="journal article" date="2023" name="Mol. Phylogenet. Evol.">
        <title>Genome-scale phylogeny and comparative genomics of the fungal order Sordariales.</title>
        <authorList>
            <person name="Hensen N."/>
            <person name="Bonometti L."/>
            <person name="Westerberg I."/>
            <person name="Brannstrom I.O."/>
            <person name="Guillou S."/>
            <person name="Cros-Aarteil S."/>
            <person name="Calhoun S."/>
            <person name="Haridas S."/>
            <person name="Kuo A."/>
            <person name="Mondo S."/>
            <person name="Pangilinan J."/>
            <person name="Riley R."/>
            <person name="LaButti K."/>
            <person name="Andreopoulos B."/>
            <person name="Lipzen A."/>
            <person name="Chen C."/>
            <person name="Yan M."/>
            <person name="Daum C."/>
            <person name="Ng V."/>
            <person name="Clum A."/>
            <person name="Steindorff A."/>
            <person name="Ohm R.A."/>
            <person name="Martin F."/>
            <person name="Silar P."/>
            <person name="Natvig D.O."/>
            <person name="Lalanne C."/>
            <person name="Gautier V."/>
            <person name="Ament-Velasquez S.L."/>
            <person name="Kruys A."/>
            <person name="Hutchinson M.I."/>
            <person name="Powell A.J."/>
            <person name="Barry K."/>
            <person name="Miller A.N."/>
            <person name="Grigoriev I.V."/>
            <person name="Debuchy R."/>
            <person name="Gladieux P."/>
            <person name="Hiltunen Thoren M."/>
            <person name="Johannesson H."/>
        </authorList>
    </citation>
    <scope>NUCLEOTIDE SEQUENCE</scope>
    <source>
        <strain evidence="3">CBS 892.96</strain>
    </source>
</reference>
<dbReference type="Pfam" id="PF07859">
    <property type="entry name" value="Abhydrolase_3"/>
    <property type="match status" value="1"/>
</dbReference>
<dbReference type="AlphaFoldDB" id="A0AAN6W2P1"/>
<feature type="domain" description="Alpha/beta hydrolase fold-3" evidence="2">
    <location>
        <begin position="110"/>
        <end position="235"/>
    </location>
</feature>
<name>A0AAN6W2P1_9PEZI</name>
<keyword evidence="3" id="KW-0378">Hydrolase</keyword>
<feature type="compositionally biased region" description="Pro residues" evidence="1">
    <location>
        <begin position="1"/>
        <end position="13"/>
    </location>
</feature>
<dbReference type="GO" id="GO:0016787">
    <property type="term" value="F:hydrolase activity"/>
    <property type="evidence" value="ECO:0007669"/>
    <property type="project" value="UniProtKB-KW"/>
</dbReference>
<keyword evidence="4" id="KW-1185">Reference proteome</keyword>
<protein>
    <submittedName>
        <fullName evidence="3">Alpha/Beta hydrolase protein</fullName>
    </submittedName>
</protein>
<sequence length="384" mass="42711">MADIITPPPPEPQPTTNHDDDDDDSSRTAITHQPPPLLSKITYLSKLYTTKSICTPLVWFRDWKEYFYPPPTQPDIIKTYECRPDLPVRIFFPSSYDLTSPHTLPTLFTLHGSVTAPFCLGDPRDDDEFNRAFADKYNTLVIALNYSKSPASVFPTPIFDVEALLLAALADESLPIDRTSPRGDDTGKKGRVGILGFGAGGNLAMAVTILDEVRRCESYPGVVVSWGGWLDLATDKGEGEVWKWGYVPYGQDLREGLVSPFYAGGGELPEWRGFIAGEGGGLEWENWALARRLAGRGEINRGEICGREGTGNKKGLERKDERFWFEEEKVKWVLVPGVGAGFEHREVREEMGVGEEVVKDAEGKAELVMEELGRWLGRVWGVDG</sequence>
<dbReference type="EMBL" id="MU866409">
    <property type="protein sequence ID" value="KAK4172592.1"/>
    <property type="molecule type" value="Genomic_DNA"/>
</dbReference>
<dbReference type="InterPro" id="IPR013094">
    <property type="entry name" value="AB_hydrolase_3"/>
</dbReference>
<reference evidence="3" key="2">
    <citation type="submission" date="2023-05" db="EMBL/GenBank/DDBJ databases">
        <authorList>
            <consortium name="Lawrence Berkeley National Laboratory"/>
            <person name="Steindorff A."/>
            <person name="Hensen N."/>
            <person name="Bonometti L."/>
            <person name="Westerberg I."/>
            <person name="Brannstrom I.O."/>
            <person name="Guillou S."/>
            <person name="Cros-Aarteil S."/>
            <person name="Calhoun S."/>
            <person name="Haridas S."/>
            <person name="Kuo A."/>
            <person name="Mondo S."/>
            <person name="Pangilinan J."/>
            <person name="Riley R."/>
            <person name="Labutti K."/>
            <person name="Andreopoulos B."/>
            <person name="Lipzen A."/>
            <person name="Chen C."/>
            <person name="Yanf M."/>
            <person name="Daum C."/>
            <person name="Ng V."/>
            <person name="Clum A."/>
            <person name="Ohm R."/>
            <person name="Martin F."/>
            <person name="Silar P."/>
            <person name="Natvig D."/>
            <person name="Lalanne C."/>
            <person name="Gautier V."/>
            <person name="Ament-Velasquez S.L."/>
            <person name="Kruys A."/>
            <person name="Hutchinson M.I."/>
            <person name="Powell A.J."/>
            <person name="Barry K."/>
            <person name="Miller A.N."/>
            <person name="Grigoriev I.V."/>
            <person name="Debuchy R."/>
            <person name="Gladieux P."/>
            <person name="Thoren M.H."/>
            <person name="Johannesson H."/>
        </authorList>
    </citation>
    <scope>NUCLEOTIDE SEQUENCE</scope>
    <source>
        <strain evidence="3">CBS 892.96</strain>
    </source>
</reference>
<dbReference type="Proteomes" id="UP001302321">
    <property type="component" value="Unassembled WGS sequence"/>
</dbReference>
<evidence type="ECO:0000256" key="1">
    <source>
        <dbReference type="SAM" id="MobiDB-lite"/>
    </source>
</evidence>
<dbReference type="Gene3D" id="3.40.50.1820">
    <property type="entry name" value="alpha/beta hydrolase"/>
    <property type="match status" value="1"/>
</dbReference>
<evidence type="ECO:0000313" key="3">
    <source>
        <dbReference type="EMBL" id="KAK4172592.1"/>
    </source>
</evidence>